<sequence>MSWRLHSDLRTNRLADLFEPGHLHFLVGSPGAPASEIAADLAVALAAGAPGSGLGPDRFGKRSALAGFFGVPAGASVPVAVAVDGSRADQNALDIEAARLARGVTTPLPLVMSAARFDLLPELAGGGLRIADAAGLLGRRPRVAVLDRIPLGGDVRTRAAGVLLQQRDINRETAILVVTDEPPPGLLSHGSTVLEVDAETLTLARSPTGETWRRRFTTVSIETGHGEALALRPGPAVDYKPEPIVEPVEPPSAAAEAPWVPAIRIAVIPLGRPLTPSERASWEGYRIVDAESRAVPTREDVDTEGLHEITIVPTDRDPRREEASRKAGAITATILDRGLADSVRVTISDRFVPFSLAA</sequence>
<dbReference type="AlphaFoldDB" id="A0A4R7C186"/>
<reference evidence="1 2" key="1">
    <citation type="submission" date="2019-03" db="EMBL/GenBank/DDBJ databases">
        <title>Genomic Encyclopedia of Type Strains, Phase IV (KMG-IV): sequencing the most valuable type-strain genomes for metagenomic binning, comparative biology and taxonomic classification.</title>
        <authorList>
            <person name="Goeker M."/>
        </authorList>
    </citation>
    <scope>NUCLEOTIDE SEQUENCE [LARGE SCALE GENOMIC DNA]</scope>
    <source>
        <strain evidence="1 2">DSM 25903</strain>
    </source>
</reference>
<gene>
    <name evidence="1" type="ORF">EV668_3099</name>
</gene>
<dbReference type="Proteomes" id="UP000295122">
    <property type="component" value="Unassembled WGS sequence"/>
</dbReference>
<evidence type="ECO:0000313" key="2">
    <source>
        <dbReference type="Proteomes" id="UP000295122"/>
    </source>
</evidence>
<organism evidence="1 2">
    <name type="scientific">Enterovirga rhinocerotis</name>
    <dbReference type="NCBI Taxonomy" id="1339210"/>
    <lineage>
        <taxon>Bacteria</taxon>
        <taxon>Pseudomonadati</taxon>
        <taxon>Pseudomonadota</taxon>
        <taxon>Alphaproteobacteria</taxon>
        <taxon>Hyphomicrobiales</taxon>
        <taxon>Methylobacteriaceae</taxon>
        <taxon>Enterovirga</taxon>
    </lineage>
</organism>
<keyword evidence="2" id="KW-1185">Reference proteome</keyword>
<dbReference type="EMBL" id="SNZR01000013">
    <property type="protein sequence ID" value="TDR90257.1"/>
    <property type="molecule type" value="Genomic_DNA"/>
</dbReference>
<protein>
    <submittedName>
        <fullName evidence="1">Uncharacterized protein</fullName>
    </submittedName>
</protein>
<proteinExistence type="predicted"/>
<evidence type="ECO:0000313" key="1">
    <source>
        <dbReference type="EMBL" id="TDR90257.1"/>
    </source>
</evidence>
<name>A0A4R7C186_9HYPH</name>
<accession>A0A4R7C186</accession>
<comment type="caution">
    <text evidence="1">The sequence shown here is derived from an EMBL/GenBank/DDBJ whole genome shotgun (WGS) entry which is preliminary data.</text>
</comment>